<comment type="subcellular location">
    <subcellularLocation>
        <location evidence="1">Secreted</location>
    </subcellularLocation>
</comment>
<dbReference type="SUPFAM" id="SSF51120">
    <property type="entry name" value="beta-Roll"/>
    <property type="match status" value="1"/>
</dbReference>
<dbReference type="RefSeq" id="WP_258823768.1">
    <property type="nucleotide sequence ID" value="NZ_JANUHB010000004.1"/>
</dbReference>
<feature type="domain" description="DUF4214" evidence="3">
    <location>
        <begin position="807"/>
        <end position="875"/>
    </location>
</feature>
<evidence type="ECO:0000259" key="3">
    <source>
        <dbReference type="Pfam" id="PF13946"/>
    </source>
</evidence>
<evidence type="ECO:0000256" key="2">
    <source>
        <dbReference type="ARBA" id="ARBA00022525"/>
    </source>
</evidence>
<dbReference type="Gene3D" id="2.150.10.10">
    <property type="entry name" value="Serralysin-like metalloprotease, C-terminal"/>
    <property type="match status" value="1"/>
</dbReference>
<organism evidence="4 5">
    <name type="scientific">Massilia agilis</name>
    <dbReference type="NCBI Taxonomy" id="1811226"/>
    <lineage>
        <taxon>Bacteria</taxon>
        <taxon>Pseudomonadati</taxon>
        <taxon>Pseudomonadota</taxon>
        <taxon>Betaproteobacteria</taxon>
        <taxon>Burkholderiales</taxon>
        <taxon>Oxalobacteraceae</taxon>
        <taxon>Telluria group</taxon>
        <taxon>Massilia</taxon>
    </lineage>
</organism>
<evidence type="ECO:0000313" key="5">
    <source>
        <dbReference type="Proteomes" id="UP001206126"/>
    </source>
</evidence>
<dbReference type="PANTHER" id="PTHR38340">
    <property type="entry name" value="S-LAYER PROTEIN"/>
    <property type="match status" value="1"/>
</dbReference>
<evidence type="ECO:0000313" key="4">
    <source>
        <dbReference type="EMBL" id="MCS0809955.1"/>
    </source>
</evidence>
<dbReference type="InterPro" id="IPR013783">
    <property type="entry name" value="Ig-like_fold"/>
</dbReference>
<dbReference type="PRINTS" id="PR00313">
    <property type="entry name" value="CABNDNGRPT"/>
</dbReference>
<dbReference type="Pfam" id="PF00353">
    <property type="entry name" value="HemolysinCabind"/>
    <property type="match status" value="2"/>
</dbReference>
<reference evidence="4 5" key="1">
    <citation type="submission" date="2022-08" db="EMBL/GenBank/DDBJ databases">
        <title>Reclassification of Massilia species as members of the genera Telluria, Duganella, Pseudoduganella, Mokoshia gen. nov. and Zemynaea gen. nov. using orthogonal and non-orthogonal genome-based approaches.</title>
        <authorList>
            <person name="Bowman J.P."/>
        </authorList>
    </citation>
    <scope>NUCLEOTIDE SEQUENCE [LARGE SCALE GENOMIC DNA]</scope>
    <source>
        <strain evidence="4 5">JCM 31605</strain>
    </source>
</reference>
<feature type="non-terminal residue" evidence="4">
    <location>
        <position position="1"/>
    </location>
</feature>
<proteinExistence type="predicted"/>
<keyword evidence="2" id="KW-0964">Secreted</keyword>
<dbReference type="Gene3D" id="1.10.3130.20">
    <property type="entry name" value="Phycobilisome linker domain"/>
    <property type="match status" value="1"/>
</dbReference>
<comment type="caution">
    <text evidence="4">The sequence shown here is derived from an EMBL/GenBank/DDBJ whole genome shotgun (WGS) entry which is preliminary data.</text>
</comment>
<dbReference type="InterPro" id="IPR050557">
    <property type="entry name" value="RTX_toxin/Mannuronan_C5-epim"/>
</dbReference>
<dbReference type="InterPro" id="IPR025282">
    <property type="entry name" value="DUF4214"/>
</dbReference>
<name>A0ABT2DF50_9BURK</name>
<dbReference type="InterPro" id="IPR011049">
    <property type="entry name" value="Serralysin-like_metalloprot_C"/>
</dbReference>
<gene>
    <name evidence="4" type="ORF">NX774_18695</name>
</gene>
<feature type="domain" description="DUF4214" evidence="3">
    <location>
        <begin position="685"/>
        <end position="747"/>
    </location>
</feature>
<dbReference type="Gene3D" id="2.60.40.10">
    <property type="entry name" value="Immunoglobulins"/>
    <property type="match status" value="2"/>
</dbReference>
<sequence>DSGAHWSAGSGTSFVLAEGGYAAGAVQVRYTDNASNLSSAGSNGAVISVDHTVAAPGVALAADTGSSGADGLTNNATINVALAGDAAGWEYSTDGGAHWTVGSGTSFVLPEGSYAAGTLQVRQTDLAGNLSAAAGNAAAITIDTTAGAPVIGLAADTGASASDGITANGKVNVTTALDASGWEYSTDGGAHWAVGSGNSFVLGAGTWASGTVQVRYTDNAGNLSAAASNAAAITVDLSAPAPTLALQQDNGASPTDGITTNPAVQATLPADVASWEYSTDGGATWSAGHGVNFYLTPGKHVAGMVQVRYTDLAGNHSAAASNATDFFIEEDAPPVTPPVKHTVDGVELETTTVTNPDGSSSQVIVVPVVTPSRVDDTGSKAVADIPLVSSSDGVPLLTAQLPTGYGMQVAGSAGPQGPGASLAELTRDIQAHTPAGSASQGSLLAGGAGFLNELAPGSSLVVQTITPSVAQNGQPSAPMVIAAPPAAPNSPLTAVVIDSSNVPGGLAIQLQNVHFAALIGPMQVTGGDGSQVVFGDASDQYIVLGADDDVLHGGAGNDTVGSAGGNDRVYGDEGNDVVFGGAGDDYLDGGTGTDVVLLQGASRADYSLRFDHGNLVATQLHGGPDGTDTIANVEVLRFAGAHPDMGTDASLRRIYDTLFDRPADGAGAAWWSAAASHGMALHDIAANLLASSEAKGSAGLVNAAFVDQLYRDALGTAPVPADERAHWIGLLDQGKADRADVLLGIANGTQKLALDAQEHSDLAFVDTDAATVVRLYQTVFGRHADEAGVNFWIGSSEAGMAMRDIVNAFLQSVEAQQRYGGTSDSQFVDTLYNVGFGRHADAGEIGFWTDKLHAGAISRADLVLYFADSPEQVTLVGNSTTIPGLTG</sequence>
<dbReference type="InterPro" id="IPR038255">
    <property type="entry name" value="PBS_linker_sf"/>
</dbReference>
<dbReference type="Proteomes" id="UP001206126">
    <property type="component" value="Unassembled WGS sequence"/>
</dbReference>
<dbReference type="EMBL" id="JANUHB010000004">
    <property type="protein sequence ID" value="MCS0809955.1"/>
    <property type="molecule type" value="Genomic_DNA"/>
</dbReference>
<evidence type="ECO:0000256" key="1">
    <source>
        <dbReference type="ARBA" id="ARBA00004613"/>
    </source>
</evidence>
<dbReference type="Pfam" id="PF13946">
    <property type="entry name" value="DUF4214"/>
    <property type="match status" value="2"/>
</dbReference>
<keyword evidence="5" id="KW-1185">Reference proteome</keyword>
<protein>
    <submittedName>
        <fullName evidence="4">DUF4214 domain-containing protein</fullName>
    </submittedName>
</protein>
<dbReference type="PANTHER" id="PTHR38340:SF1">
    <property type="entry name" value="S-LAYER PROTEIN"/>
    <property type="match status" value="1"/>
</dbReference>
<accession>A0ABT2DF50</accession>
<dbReference type="InterPro" id="IPR001343">
    <property type="entry name" value="Hemolysn_Ca-bd"/>
</dbReference>